<keyword evidence="3" id="KW-1185">Reference proteome</keyword>
<dbReference type="Proteomes" id="UP000188184">
    <property type="component" value="Chromosome"/>
</dbReference>
<dbReference type="OrthoDB" id="2740196at2"/>
<reference evidence="2 3" key="1">
    <citation type="submission" date="2017-02" db="EMBL/GenBank/DDBJ databases">
        <title>The complete genomic sequence of a novel cold adapted crude oil-degrading bacterium Planococcus qaidamina Y42.</title>
        <authorList>
            <person name="Yang R."/>
        </authorList>
    </citation>
    <scope>NUCLEOTIDE SEQUENCE [LARGE SCALE GENOMIC DNA]</scope>
    <source>
        <strain evidence="2 3">Y42</strain>
    </source>
</reference>
<evidence type="ECO:0000313" key="2">
    <source>
        <dbReference type="EMBL" id="AQQ54674.1"/>
    </source>
</evidence>
<proteinExistence type="predicted"/>
<feature type="region of interest" description="Disordered" evidence="1">
    <location>
        <begin position="1"/>
        <end position="84"/>
    </location>
</feature>
<feature type="compositionally biased region" description="Polar residues" evidence="1">
    <location>
        <begin position="37"/>
        <end position="47"/>
    </location>
</feature>
<dbReference type="EMBL" id="CP019640">
    <property type="protein sequence ID" value="AQQ54674.1"/>
    <property type="molecule type" value="Genomic_DNA"/>
</dbReference>
<organism evidence="2 3">
    <name type="scientific">Planococcus lenghuensis</name>
    <dbReference type="NCBI Taxonomy" id="2213202"/>
    <lineage>
        <taxon>Bacteria</taxon>
        <taxon>Bacillati</taxon>
        <taxon>Bacillota</taxon>
        <taxon>Bacilli</taxon>
        <taxon>Bacillales</taxon>
        <taxon>Caryophanaceae</taxon>
        <taxon>Planococcus</taxon>
    </lineage>
</organism>
<dbReference type="RefSeq" id="WP_077590574.1">
    <property type="nucleotide sequence ID" value="NZ_CP019640.1"/>
</dbReference>
<feature type="compositionally biased region" description="Basic and acidic residues" evidence="1">
    <location>
        <begin position="1"/>
        <end position="11"/>
    </location>
</feature>
<gene>
    <name evidence="2" type="ORF">B0X71_17245</name>
</gene>
<dbReference type="AlphaFoldDB" id="A0A1Q2L2T4"/>
<sequence length="84" mass="9161">MTEKNENKSGAEAEQANRALNGEFYEGSGGTEERQADTSNETSQANADLNDEFYSGGQSDDSIPPLYVNNNTPAIDVTKKKDRK</sequence>
<evidence type="ECO:0000256" key="1">
    <source>
        <dbReference type="SAM" id="MobiDB-lite"/>
    </source>
</evidence>
<accession>A0A1Q2L2T4</accession>
<evidence type="ECO:0000313" key="3">
    <source>
        <dbReference type="Proteomes" id="UP000188184"/>
    </source>
</evidence>
<protein>
    <submittedName>
        <fullName evidence="2">Uncharacterized protein</fullName>
    </submittedName>
</protein>
<dbReference type="KEGG" id="pmar:B0X71_17245"/>
<name>A0A1Q2L2T4_9BACL</name>